<organism evidence="2 3">
    <name type="scientific">Paenibacillus chibensis</name>
    <dbReference type="NCBI Taxonomy" id="59846"/>
    <lineage>
        <taxon>Bacteria</taxon>
        <taxon>Bacillati</taxon>
        <taxon>Bacillota</taxon>
        <taxon>Bacilli</taxon>
        <taxon>Bacillales</taxon>
        <taxon>Paenibacillaceae</taxon>
        <taxon>Paenibacillus</taxon>
    </lineage>
</organism>
<reference evidence="2 3" key="1">
    <citation type="submission" date="2023-03" db="EMBL/GenBank/DDBJ databases">
        <title>Bacillus Genome Sequencing.</title>
        <authorList>
            <person name="Dunlap C."/>
        </authorList>
    </citation>
    <scope>NUCLEOTIDE SEQUENCE [LARGE SCALE GENOMIC DNA]</scope>
    <source>
        <strain evidence="2 3">NRS-52</strain>
    </source>
</reference>
<dbReference type="EMBL" id="JARTLD010000009">
    <property type="protein sequence ID" value="MED5016597.1"/>
    <property type="molecule type" value="Genomic_DNA"/>
</dbReference>
<dbReference type="Proteomes" id="UP001343257">
    <property type="component" value="Unassembled WGS sequence"/>
</dbReference>
<name>A0ABU6PP53_9BACL</name>
<sequence>MKKKWYMLGGAVGISSVMMIASGVSAFASTSGYDAYKSALKNTGTLQNVSVQTQASLQDNGKTLASAEGSFKVSLDTQTASGSADLKTNGSAQSVDFYKLKDQAVLKSSNDNTYYVEQELRHGKNKKDQKETFDPQISQQAETVIDALVGNLKDYVEVDTKSDGSKAISANLDQTQIPAVVNAIAPIVIKHVSSQDHDGEQKDGDKNEFPLNRDALQAAAPKLTQDIKIEKVSFQADVTAANYIQHQEADVTISGKDASGAVHQIVVHVQADLSGYNTTKPETIDLSGKKVQQLEHHRFGKHGETESVK</sequence>
<evidence type="ECO:0000313" key="2">
    <source>
        <dbReference type="EMBL" id="MED5016597.1"/>
    </source>
</evidence>
<evidence type="ECO:0000256" key="1">
    <source>
        <dbReference type="SAM" id="SignalP"/>
    </source>
</evidence>
<protein>
    <submittedName>
        <fullName evidence="2">Uncharacterized protein</fullName>
    </submittedName>
</protein>
<keyword evidence="3" id="KW-1185">Reference proteome</keyword>
<accession>A0ABU6PP53</accession>
<proteinExistence type="predicted"/>
<feature type="chain" id="PRO_5045372873" evidence="1">
    <location>
        <begin position="29"/>
        <end position="309"/>
    </location>
</feature>
<evidence type="ECO:0000313" key="3">
    <source>
        <dbReference type="Proteomes" id="UP001343257"/>
    </source>
</evidence>
<feature type="signal peptide" evidence="1">
    <location>
        <begin position="1"/>
        <end position="28"/>
    </location>
</feature>
<dbReference type="RefSeq" id="WP_328275797.1">
    <property type="nucleotide sequence ID" value="NZ_JARTLD010000009.1"/>
</dbReference>
<comment type="caution">
    <text evidence="2">The sequence shown here is derived from an EMBL/GenBank/DDBJ whole genome shotgun (WGS) entry which is preliminary data.</text>
</comment>
<keyword evidence="1" id="KW-0732">Signal</keyword>
<gene>
    <name evidence="2" type="ORF">P9847_04675</name>
</gene>